<dbReference type="InterPro" id="IPR006426">
    <property type="entry name" value="Asn_synth_AEB"/>
</dbReference>
<evidence type="ECO:0000256" key="8">
    <source>
        <dbReference type="PIRSR" id="PIRSR001589-1"/>
    </source>
</evidence>
<keyword evidence="8" id="KW-0028">Amino-acid biosynthesis</keyword>
<feature type="active site" description="For GATase activity" evidence="8">
    <location>
        <position position="2"/>
    </location>
</feature>
<comment type="caution">
    <text evidence="12">The sequence shown here is derived from an EMBL/GenBank/DDBJ whole genome shotgun (WGS) entry which is preliminary data.</text>
</comment>
<feature type="site" description="Important for beta-aspartyl-AMP intermediate formation" evidence="10">
    <location>
        <position position="362"/>
    </location>
</feature>
<evidence type="ECO:0000259" key="11">
    <source>
        <dbReference type="PROSITE" id="PS51278"/>
    </source>
</evidence>
<evidence type="ECO:0000256" key="6">
    <source>
        <dbReference type="ARBA" id="ARBA00022962"/>
    </source>
</evidence>
<sequence>MCGIAGIINLNGQPVEEKEIGLMCQAIAHRGPDDQGIWIKGPVGLGNRRLSIIDLSSAGNQPIHNEDKTVWITFNGEIYNFKDLRKNLVKKGHKFYSQTDTEAIVHLWEEYGPNCVKFLRGQFAFGLWDDKKKILFLARDRLGQKPLKYYLTDKEIIFASELKAILKVKGVKKELDPIAVDHFFSLEAVPAPLTGFVNIKKLPAASYLVVKKGQATIKRYWKFKFLPKHKLGLDELNQEVVRRLTEAVELRLVADVPVGAFLSGGVDSSSIVALMKKLGHKNLNTFSVGFEEKEFSELKYARMAAKKFGTSHHEILLRPDSFSWLEKLAYHYEEPYGDPSALPTYLVSKLAAKKLKVVLNGDGGDDIFAGYQRYQKFGAINLISRLLPNWSRRLAKNLMPPTLADLLSQPGFGEYAAAYLGLTSPVNFKKQLYSKEFYMRIDPLSGQKLILKQKLPGLTPLDNVLLADLNIYLSQVLLPKVDIASMAHGLEVRSPFLDHILVNFVNQIPSELKLRRGVGKYIFKKAVEGLVPDEIINRPKMGFGFPLGSWLRNQWQDGVKDVLLNEKALSRQYLNQEVVKQMIEKPLEGEHYDRRLWRVLMFELWLKSYFGRK</sequence>
<dbReference type="SUPFAM" id="SSF52402">
    <property type="entry name" value="Adenine nucleotide alpha hydrolases-like"/>
    <property type="match status" value="1"/>
</dbReference>
<dbReference type="InterPro" id="IPR001962">
    <property type="entry name" value="Asn_synthase"/>
</dbReference>
<dbReference type="InterPro" id="IPR029055">
    <property type="entry name" value="Ntn_hydrolases_N"/>
</dbReference>
<evidence type="ECO:0000256" key="1">
    <source>
        <dbReference type="ARBA" id="ARBA00005187"/>
    </source>
</evidence>
<evidence type="ECO:0000256" key="10">
    <source>
        <dbReference type="PIRSR" id="PIRSR001589-3"/>
    </source>
</evidence>
<dbReference type="Pfam" id="PF00733">
    <property type="entry name" value="Asn_synthase"/>
    <property type="match status" value="1"/>
</dbReference>
<dbReference type="InterPro" id="IPR017932">
    <property type="entry name" value="GATase_2_dom"/>
</dbReference>
<name>A0A0G1UVJ0_9BACT</name>
<dbReference type="PATRIC" id="fig|1618371.3.peg.387"/>
<dbReference type="PIRSF" id="PIRSF001589">
    <property type="entry name" value="Asn_synthetase_glu-h"/>
    <property type="match status" value="1"/>
</dbReference>
<dbReference type="PROSITE" id="PS51278">
    <property type="entry name" value="GATASE_TYPE_2"/>
    <property type="match status" value="1"/>
</dbReference>
<dbReference type="GO" id="GO:0004066">
    <property type="term" value="F:asparagine synthase (glutamine-hydrolyzing) activity"/>
    <property type="evidence" value="ECO:0007669"/>
    <property type="project" value="UniProtKB-EC"/>
</dbReference>
<comment type="catalytic activity">
    <reaction evidence="7">
        <text>L-aspartate + L-glutamine + ATP + H2O = L-asparagine + L-glutamate + AMP + diphosphate + H(+)</text>
        <dbReference type="Rhea" id="RHEA:12228"/>
        <dbReference type="ChEBI" id="CHEBI:15377"/>
        <dbReference type="ChEBI" id="CHEBI:15378"/>
        <dbReference type="ChEBI" id="CHEBI:29985"/>
        <dbReference type="ChEBI" id="CHEBI:29991"/>
        <dbReference type="ChEBI" id="CHEBI:30616"/>
        <dbReference type="ChEBI" id="CHEBI:33019"/>
        <dbReference type="ChEBI" id="CHEBI:58048"/>
        <dbReference type="ChEBI" id="CHEBI:58359"/>
        <dbReference type="ChEBI" id="CHEBI:456215"/>
        <dbReference type="EC" id="6.3.5.4"/>
    </reaction>
</comment>
<dbReference type="SUPFAM" id="SSF56235">
    <property type="entry name" value="N-terminal nucleophile aminohydrolases (Ntn hydrolases)"/>
    <property type="match status" value="1"/>
</dbReference>
<dbReference type="AlphaFoldDB" id="A0A0G1UVJ0"/>
<evidence type="ECO:0000256" key="2">
    <source>
        <dbReference type="ARBA" id="ARBA00005752"/>
    </source>
</evidence>
<comment type="similarity">
    <text evidence="2">Belongs to the asparagine synthetase family.</text>
</comment>
<dbReference type="GO" id="GO:0006529">
    <property type="term" value="P:asparagine biosynthetic process"/>
    <property type="evidence" value="ECO:0007669"/>
    <property type="project" value="UniProtKB-KW"/>
</dbReference>
<dbReference type="PANTHER" id="PTHR43284">
    <property type="entry name" value="ASPARAGINE SYNTHETASE (GLUTAMINE-HYDROLYZING)"/>
    <property type="match status" value="1"/>
</dbReference>
<keyword evidence="6 8" id="KW-0315">Glutamine amidotransferase</keyword>
<dbReference type="CDD" id="cd00712">
    <property type="entry name" value="AsnB"/>
    <property type="match status" value="1"/>
</dbReference>
<dbReference type="InterPro" id="IPR033738">
    <property type="entry name" value="AsnB_N"/>
</dbReference>
<dbReference type="InterPro" id="IPR051786">
    <property type="entry name" value="ASN_synthetase/amidase"/>
</dbReference>
<keyword evidence="5 9" id="KW-0067">ATP-binding</keyword>
<dbReference type="Pfam" id="PF13537">
    <property type="entry name" value="GATase_7"/>
    <property type="match status" value="1"/>
</dbReference>
<proteinExistence type="inferred from homology"/>
<evidence type="ECO:0000256" key="9">
    <source>
        <dbReference type="PIRSR" id="PIRSR001589-2"/>
    </source>
</evidence>
<evidence type="ECO:0000256" key="7">
    <source>
        <dbReference type="ARBA" id="ARBA00048741"/>
    </source>
</evidence>
<protein>
    <recommendedName>
        <fullName evidence="3">asparagine synthase (glutamine-hydrolyzing)</fullName>
        <ecNumber evidence="3">6.3.5.4</ecNumber>
    </recommendedName>
</protein>
<evidence type="ECO:0000313" key="12">
    <source>
        <dbReference type="EMBL" id="KKU61720.1"/>
    </source>
</evidence>
<dbReference type="EC" id="6.3.5.4" evidence="3"/>
<feature type="binding site" evidence="9">
    <location>
        <position position="288"/>
    </location>
    <ligand>
        <name>ATP</name>
        <dbReference type="ChEBI" id="CHEBI:30616"/>
    </ligand>
</feature>
<dbReference type="PANTHER" id="PTHR43284:SF1">
    <property type="entry name" value="ASPARAGINE SYNTHETASE"/>
    <property type="match status" value="1"/>
</dbReference>
<dbReference type="EMBL" id="LCNT01000002">
    <property type="protein sequence ID" value="KKU61720.1"/>
    <property type="molecule type" value="Genomic_DNA"/>
</dbReference>
<dbReference type="Proteomes" id="UP000033860">
    <property type="component" value="Unassembled WGS sequence"/>
</dbReference>
<dbReference type="GO" id="GO:0005829">
    <property type="term" value="C:cytosol"/>
    <property type="evidence" value="ECO:0007669"/>
    <property type="project" value="TreeGrafter"/>
</dbReference>
<organism evidence="12 13">
    <name type="scientific">Candidatus Beckwithbacteria bacterium GW2011_GWB1_47_15</name>
    <dbReference type="NCBI Taxonomy" id="1618371"/>
    <lineage>
        <taxon>Bacteria</taxon>
        <taxon>Candidatus Beckwithiibacteriota</taxon>
    </lineage>
</organism>
<evidence type="ECO:0000313" key="13">
    <source>
        <dbReference type="Proteomes" id="UP000033860"/>
    </source>
</evidence>
<dbReference type="GO" id="GO:0005524">
    <property type="term" value="F:ATP binding"/>
    <property type="evidence" value="ECO:0007669"/>
    <property type="project" value="UniProtKB-KW"/>
</dbReference>
<reference evidence="12 13" key="1">
    <citation type="journal article" date="2015" name="Nature">
        <title>rRNA introns, odd ribosomes, and small enigmatic genomes across a large radiation of phyla.</title>
        <authorList>
            <person name="Brown C.T."/>
            <person name="Hug L.A."/>
            <person name="Thomas B.C."/>
            <person name="Sharon I."/>
            <person name="Castelle C.J."/>
            <person name="Singh A."/>
            <person name="Wilkins M.J."/>
            <person name="Williams K.H."/>
            <person name="Banfield J.F."/>
        </authorList>
    </citation>
    <scope>NUCLEOTIDE SEQUENCE [LARGE SCALE GENOMIC DNA]</scope>
</reference>
<dbReference type="Gene3D" id="3.60.20.10">
    <property type="entry name" value="Glutamine Phosphoribosylpyrophosphate, subunit 1, domain 1"/>
    <property type="match status" value="1"/>
</dbReference>
<evidence type="ECO:0000256" key="3">
    <source>
        <dbReference type="ARBA" id="ARBA00012737"/>
    </source>
</evidence>
<dbReference type="Gene3D" id="3.40.50.620">
    <property type="entry name" value="HUPs"/>
    <property type="match status" value="1"/>
</dbReference>
<keyword evidence="4 9" id="KW-0547">Nucleotide-binding</keyword>
<feature type="binding site" evidence="9">
    <location>
        <position position="100"/>
    </location>
    <ligand>
        <name>L-glutamine</name>
        <dbReference type="ChEBI" id="CHEBI:58359"/>
    </ligand>
</feature>
<accession>A0A0G1UVJ0</accession>
<evidence type="ECO:0000256" key="4">
    <source>
        <dbReference type="ARBA" id="ARBA00022741"/>
    </source>
</evidence>
<evidence type="ECO:0000256" key="5">
    <source>
        <dbReference type="ARBA" id="ARBA00022840"/>
    </source>
</evidence>
<keyword evidence="8" id="KW-0061">Asparagine biosynthesis</keyword>
<dbReference type="InterPro" id="IPR014729">
    <property type="entry name" value="Rossmann-like_a/b/a_fold"/>
</dbReference>
<comment type="pathway">
    <text evidence="1">Amino-acid biosynthesis; L-asparagine biosynthesis; L-asparagine from L-aspartate (L-Gln route): step 1/1.</text>
</comment>
<gene>
    <name evidence="12" type="ORF">UX85_C0002G0100</name>
</gene>
<feature type="domain" description="Glutamine amidotransferase type-2" evidence="11">
    <location>
        <begin position="2"/>
        <end position="213"/>
    </location>
</feature>
<dbReference type="NCBIfam" id="TIGR01536">
    <property type="entry name" value="asn_synth_AEB"/>
    <property type="match status" value="1"/>
</dbReference>
<dbReference type="CDD" id="cd01991">
    <property type="entry name" value="Asn_synthase_B_C"/>
    <property type="match status" value="1"/>
</dbReference>